<reference evidence="2 3" key="1">
    <citation type="journal article" date="2021" name="BMC Genomics">
        <title>Datura genome reveals duplications of psychoactive alkaloid biosynthetic genes and high mutation rate following tissue culture.</title>
        <authorList>
            <person name="Rajewski A."/>
            <person name="Carter-House D."/>
            <person name="Stajich J."/>
            <person name="Litt A."/>
        </authorList>
    </citation>
    <scope>NUCLEOTIDE SEQUENCE [LARGE SCALE GENOMIC DNA]</scope>
    <source>
        <strain evidence="2">AR-01</strain>
    </source>
</reference>
<organism evidence="2 3">
    <name type="scientific">Datura stramonium</name>
    <name type="common">Jimsonweed</name>
    <name type="synonym">Common thornapple</name>
    <dbReference type="NCBI Taxonomy" id="4076"/>
    <lineage>
        <taxon>Eukaryota</taxon>
        <taxon>Viridiplantae</taxon>
        <taxon>Streptophyta</taxon>
        <taxon>Embryophyta</taxon>
        <taxon>Tracheophyta</taxon>
        <taxon>Spermatophyta</taxon>
        <taxon>Magnoliopsida</taxon>
        <taxon>eudicotyledons</taxon>
        <taxon>Gunneridae</taxon>
        <taxon>Pentapetalae</taxon>
        <taxon>asterids</taxon>
        <taxon>lamiids</taxon>
        <taxon>Solanales</taxon>
        <taxon>Solanaceae</taxon>
        <taxon>Solanoideae</taxon>
        <taxon>Datureae</taxon>
        <taxon>Datura</taxon>
    </lineage>
</organism>
<gene>
    <name evidence="2" type="ORF">HAX54_008031</name>
</gene>
<sequence>MVERKLYKTKLCMLYQRSLSSSDLHLSLMAMPSFVASPVPVAGAVLESVGRRSDRKRRMKHHSDGQSDISGSLNMSDGTGDHVKEKKHSSSNSKDVLQQAVAIRKSICWMNKTRTGDLHEETTCQAESLASKDYFESKKFIEAYNNHLRLEGELKRSEAQLQKLANTLSSDFFITSASGEDSAINISDGGMTGNHFSLDEQQKNTSPTKKRPRIHREADETSIQASTKGKGNASQRIAYPTQLNNEKKDKAEFNWENGYKTIVGEEKSKKGINFSSDMTFTNKPKASDIAVVLPSTSMAAHAADEDVEVVETEEKLEVAGNTTRRAGKGTPSGVQEYPFLPPPPPLPPGACLQYKRGDDADGLDEETLEVDIV</sequence>
<evidence type="ECO:0000313" key="2">
    <source>
        <dbReference type="EMBL" id="MCD7469181.1"/>
    </source>
</evidence>
<dbReference type="EMBL" id="JACEIK010001414">
    <property type="protein sequence ID" value="MCD7469181.1"/>
    <property type="molecule type" value="Genomic_DNA"/>
</dbReference>
<evidence type="ECO:0000256" key="1">
    <source>
        <dbReference type="SAM" id="MobiDB-lite"/>
    </source>
</evidence>
<feature type="compositionally biased region" description="Polar residues" evidence="1">
    <location>
        <begin position="221"/>
        <end position="234"/>
    </location>
</feature>
<feature type="compositionally biased region" description="Polar residues" evidence="1">
    <location>
        <begin position="66"/>
        <end position="77"/>
    </location>
</feature>
<keyword evidence="3" id="KW-1185">Reference proteome</keyword>
<feature type="region of interest" description="Disordered" evidence="1">
    <location>
        <begin position="50"/>
        <end position="95"/>
    </location>
</feature>
<feature type="region of interest" description="Disordered" evidence="1">
    <location>
        <begin position="319"/>
        <end position="349"/>
    </location>
</feature>
<feature type="compositionally biased region" description="Pro residues" evidence="1">
    <location>
        <begin position="339"/>
        <end position="348"/>
    </location>
</feature>
<dbReference type="InterPro" id="IPR045868">
    <property type="entry name" value="Znf_C3H13/40"/>
</dbReference>
<name>A0ABS8TCL9_DATST</name>
<protein>
    <submittedName>
        <fullName evidence="2">Uncharacterized protein</fullName>
    </submittedName>
</protein>
<dbReference type="Proteomes" id="UP000823775">
    <property type="component" value="Unassembled WGS sequence"/>
</dbReference>
<dbReference type="PANTHER" id="PTHR38160">
    <property type="entry name" value="ZINC FINGER CCCH DOMAIN-CONTAINING PROTEIN 40"/>
    <property type="match status" value="1"/>
</dbReference>
<feature type="region of interest" description="Disordered" evidence="1">
    <location>
        <begin position="190"/>
        <end position="234"/>
    </location>
</feature>
<accession>A0ABS8TCL9</accession>
<evidence type="ECO:0000313" key="3">
    <source>
        <dbReference type="Proteomes" id="UP000823775"/>
    </source>
</evidence>
<dbReference type="PANTHER" id="PTHR38160:SF1">
    <property type="entry name" value="ZINC FINGER CCCH DOMAIN-CONTAINING PROTEIN 40"/>
    <property type="match status" value="1"/>
</dbReference>
<proteinExistence type="predicted"/>
<comment type="caution">
    <text evidence="2">The sequence shown here is derived from an EMBL/GenBank/DDBJ whole genome shotgun (WGS) entry which is preliminary data.</text>
</comment>